<accession>A0ABM0ZXJ9</accession>
<proteinExistence type="predicted"/>
<reference evidence="2" key="1">
    <citation type="submission" date="2025-08" db="UniProtKB">
        <authorList>
            <consortium name="RefSeq"/>
        </authorList>
    </citation>
    <scope>IDENTIFICATION</scope>
</reference>
<dbReference type="RefSeq" id="XP_012936564.1">
    <property type="nucleotide sequence ID" value="XM_013081110.1"/>
</dbReference>
<organism evidence="1 2">
    <name type="scientific">Aplysia californica</name>
    <name type="common">California sea hare</name>
    <dbReference type="NCBI Taxonomy" id="6500"/>
    <lineage>
        <taxon>Eukaryota</taxon>
        <taxon>Metazoa</taxon>
        <taxon>Spiralia</taxon>
        <taxon>Lophotrochozoa</taxon>
        <taxon>Mollusca</taxon>
        <taxon>Gastropoda</taxon>
        <taxon>Heterobranchia</taxon>
        <taxon>Euthyneura</taxon>
        <taxon>Tectipleura</taxon>
        <taxon>Aplysiida</taxon>
        <taxon>Aplysioidea</taxon>
        <taxon>Aplysiidae</taxon>
        <taxon>Aplysia</taxon>
    </lineage>
</organism>
<name>A0ABM0ZXJ9_APLCA</name>
<sequence>MSVQYHGKLPHHEKSTWDHLVQAAQGDALSAYISDHGYGEIFGVLEHLDHMDSQTFMNFLEMQLQKEKTAAGTVKRDSHRSYHDTLTNYHHDYYEHLSRAEKRTWDGLTNAAKTDTVTAYISSIGYGPIFGLLEHLDYNHGNDFMDSLEYQLQKEAANAA</sequence>
<keyword evidence="1" id="KW-1185">Reference proteome</keyword>
<dbReference type="GeneID" id="101861883"/>
<evidence type="ECO:0000313" key="2">
    <source>
        <dbReference type="RefSeq" id="XP_012936564.1"/>
    </source>
</evidence>
<dbReference type="Proteomes" id="UP000694888">
    <property type="component" value="Unplaced"/>
</dbReference>
<evidence type="ECO:0000313" key="1">
    <source>
        <dbReference type="Proteomes" id="UP000694888"/>
    </source>
</evidence>
<gene>
    <name evidence="2" type="primary">LOC101861883</name>
</gene>
<protein>
    <submittedName>
        <fullName evidence="2">Uncharacterized protein LOC101861883</fullName>
    </submittedName>
</protein>